<dbReference type="STRING" id="33114.A0A2G2XME0"/>
<keyword evidence="4" id="KW-1185">Reference proteome</keyword>
<reference evidence="3 4" key="1">
    <citation type="journal article" date="2017" name="Genome Biol.">
        <title>New reference genome sequences of hot pepper reveal the massive evolution of plant disease-resistance genes by retroduplication.</title>
        <authorList>
            <person name="Kim S."/>
            <person name="Park J."/>
            <person name="Yeom S.I."/>
            <person name="Kim Y.M."/>
            <person name="Seo E."/>
            <person name="Kim K.T."/>
            <person name="Kim M.S."/>
            <person name="Lee J.M."/>
            <person name="Cheong K."/>
            <person name="Shin H.S."/>
            <person name="Kim S.B."/>
            <person name="Han K."/>
            <person name="Lee J."/>
            <person name="Park M."/>
            <person name="Lee H.A."/>
            <person name="Lee H.Y."/>
            <person name="Lee Y."/>
            <person name="Oh S."/>
            <person name="Lee J.H."/>
            <person name="Choi E."/>
            <person name="Choi E."/>
            <person name="Lee S.E."/>
            <person name="Jeon J."/>
            <person name="Kim H."/>
            <person name="Choi G."/>
            <person name="Song H."/>
            <person name="Lee J."/>
            <person name="Lee S.C."/>
            <person name="Kwon J.K."/>
            <person name="Lee H.Y."/>
            <person name="Koo N."/>
            <person name="Hong Y."/>
            <person name="Kim R.W."/>
            <person name="Kang W.H."/>
            <person name="Huh J.H."/>
            <person name="Kang B.C."/>
            <person name="Yang T.J."/>
            <person name="Lee Y.H."/>
            <person name="Bennetzen J.L."/>
            <person name="Choi D."/>
        </authorList>
    </citation>
    <scope>NUCLEOTIDE SEQUENCE [LARGE SCALE GENOMIC DNA]</scope>
    <source>
        <strain evidence="4">cv. PBC81</strain>
    </source>
</reference>
<feature type="compositionally biased region" description="Polar residues" evidence="1">
    <location>
        <begin position="35"/>
        <end position="55"/>
    </location>
</feature>
<evidence type="ECO:0000256" key="1">
    <source>
        <dbReference type="SAM" id="MobiDB-lite"/>
    </source>
</evidence>
<accession>A0A2G2XME0</accession>
<reference evidence="4" key="2">
    <citation type="journal article" date="2017" name="J. Anim. Genet.">
        <title>Multiple reference genome sequences of hot pepper reveal the massive evolution of plant disease resistance genes by retroduplication.</title>
        <authorList>
            <person name="Kim S."/>
            <person name="Park J."/>
            <person name="Yeom S.-I."/>
            <person name="Kim Y.-M."/>
            <person name="Seo E."/>
            <person name="Kim K.-T."/>
            <person name="Kim M.-S."/>
            <person name="Lee J.M."/>
            <person name="Cheong K."/>
            <person name="Shin H.-S."/>
            <person name="Kim S.-B."/>
            <person name="Han K."/>
            <person name="Lee J."/>
            <person name="Park M."/>
            <person name="Lee H.-A."/>
            <person name="Lee H.-Y."/>
            <person name="Lee Y."/>
            <person name="Oh S."/>
            <person name="Lee J.H."/>
            <person name="Choi E."/>
            <person name="Choi E."/>
            <person name="Lee S.E."/>
            <person name="Jeon J."/>
            <person name="Kim H."/>
            <person name="Choi G."/>
            <person name="Song H."/>
            <person name="Lee J."/>
            <person name="Lee S.-C."/>
            <person name="Kwon J.-K."/>
            <person name="Lee H.-Y."/>
            <person name="Koo N."/>
            <person name="Hong Y."/>
            <person name="Kim R.W."/>
            <person name="Kang W.-H."/>
            <person name="Huh J.H."/>
            <person name="Kang B.-C."/>
            <person name="Yang T.-J."/>
            <person name="Lee Y.-H."/>
            <person name="Bennetzen J.L."/>
            <person name="Choi D."/>
        </authorList>
    </citation>
    <scope>NUCLEOTIDE SEQUENCE [LARGE SCALE GENOMIC DNA]</scope>
    <source>
        <strain evidence="4">cv. PBC81</strain>
    </source>
</reference>
<dbReference type="PANTHER" id="PTHR35766">
    <property type="entry name" value="OS08G0543600 PROTEIN"/>
    <property type="match status" value="1"/>
</dbReference>
<organism evidence="3 4">
    <name type="scientific">Capsicum baccatum</name>
    <name type="common">Peruvian pepper</name>
    <dbReference type="NCBI Taxonomy" id="33114"/>
    <lineage>
        <taxon>Eukaryota</taxon>
        <taxon>Viridiplantae</taxon>
        <taxon>Streptophyta</taxon>
        <taxon>Embryophyta</taxon>
        <taxon>Tracheophyta</taxon>
        <taxon>Spermatophyta</taxon>
        <taxon>Magnoliopsida</taxon>
        <taxon>eudicotyledons</taxon>
        <taxon>Gunneridae</taxon>
        <taxon>Pentapetalae</taxon>
        <taxon>asterids</taxon>
        <taxon>lamiids</taxon>
        <taxon>Solanales</taxon>
        <taxon>Solanaceae</taxon>
        <taxon>Solanoideae</taxon>
        <taxon>Capsiceae</taxon>
        <taxon>Capsicum</taxon>
    </lineage>
</organism>
<feature type="region of interest" description="Disordered" evidence="1">
    <location>
        <begin position="34"/>
        <end position="67"/>
    </location>
</feature>
<dbReference type="Proteomes" id="UP000224567">
    <property type="component" value="Unassembled WGS sequence"/>
</dbReference>
<feature type="signal peptide" evidence="2">
    <location>
        <begin position="1"/>
        <end position="22"/>
    </location>
</feature>
<dbReference type="AlphaFoldDB" id="A0A2G2XME0"/>
<protein>
    <submittedName>
        <fullName evidence="3">Uncharacterized protein</fullName>
    </submittedName>
</protein>
<evidence type="ECO:0000256" key="2">
    <source>
        <dbReference type="SAM" id="SignalP"/>
    </source>
</evidence>
<keyword evidence="2" id="KW-0732">Signal</keyword>
<feature type="chain" id="PRO_5013579050" evidence="2">
    <location>
        <begin position="23"/>
        <end position="351"/>
    </location>
</feature>
<dbReference type="PANTHER" id="PTHR35766:SF1">
    <property type="entry name" value="OS08G0543600 PROTEIN"/>
    <property type="match status" value="1"/>
</dbReference>
<dbReference type="EMBL" id="MLFT02000001">
    <property type="protein sequence ID" value="PHT58658.1"/>
    <property type="molecule type" value="Genomic_DNA"/>
</dbReference>
<proteinExistence type="predicted"/>
<dbReference type="OrthoDB" id="2020644at2759"/>
<sequence>MHCSNSPLIVLISVLTTFSFLGFHQLDHVHAPEGSQISNHNQYSMQPQSTLQRSNSHYDHETTVNGQTLRSDYSDVNELQFVDKNYLSGVQTQQFLHHISSQVNGALRLNSPGHNNETEVNNVNSSANNMLESQELYMEEFSSNSNKSSVEVSNNVHNSTQSVTGTVSDTVLTESCVAERHNAYAVGKSVEVISYCQVKGFTQLILAVMKSNEKSGLLADNEARDLGFSSFPLAGCYLSVAKLYVLAIGDLTDVTCVYMSNGVNCIGVTLCDDNIIDIDEDLEALFQMHLAQAKAKFFREAKAITDELVVAALSAKKSQVSFYDIFDRLTAHEILLQNARKPISIVVNVAR</sequence>
<evidence type="ECO:0000313" key="4">
    <source>
        <dbReference type="Proteomes" id="UP000224567"/>
    </source>
</evidence>
<evidence type="ECO:0000313" key="3">
    <source>
        <dbReference type="EMBL" id="PHT58658.1"/>
    </source>
</evidence>
<comment type="caution">
    <text evidence="3">The sequence shown here is derived from an EMBL/GenBank/DDBJ whole genome shotgun (WGS) entry which is preliminary data.</text>
</comment>
<gene>
    <name evidence="3" type="ORF">CQW23_01021</name>
</gene>
<name>A0A2G2XME0_CAPBA</name>